<dbReference type="Proteomes" id="UP000001194">
    <property type="component" value="Unassembled WGS sequence"/>
</dbReference>
<sequence length="316" mass="36017">MSTRRKIPQDVCSFVENNLSHSHDAVLLTLSQFSKTRLDCLPVHLTLVGVDLAYNWKAESPQTTLTEKDIQGNNHPFSRRLSLPFITLLDNVIGRFVTWQLVRRYPLIFGSWSTLHGNYILFSHLFFNHANRPTLSSSRFPRQVQTTIQGHTLMALLIKPPKTLMLINQFMRSRTAEISAAQLRALSAYMPDVELPAPEPTDLEAFLSTMERVYRSGLRIPQFKGLSRVPCRSDEDDDELSQEHRQPAHDPDLYDDAVWGGPDLNHSAKLLEADLVPSFPSGTRVLTGCYADIEARRTERFLSVEREGRFRTRTIG</sequence>
<dbReference type="InParanoid" id="B0CVH1"/>
<feature type="compositionally biased region" description="Basic and acidic residues" evidence="1">
    <location>
        <begin position="241"/>
        <end position="252"/>
    </location>
</feature>
<dbReference type="KEGG" id="lbc:LACBIDRAFT_309071"/>
<gene>
    <name evidence="2" type="ORF">LACBIDRAFT_309071</name>
</gene>
<dbReference type="STRING" id="486041.B0CVH1"/>
<feature type="region of interest" description="Disordered" evidence="1">
    <location>
        <begin position="229"/>
        <end position="257"/>
    </location>
</feature>
<dbReference type="HOGENOM" id="CLU_880189_0_0_1"/>
<keyword evidence="3" id="KW-1185">Reference proteome</keyword>
<organism evidence="3">
    <name type="scientific">Laccaria bicolor (strain S238N-H82 / ATCC MYA-4686)</name>
    <name type="common">Bicoloured deceiver</name>
    <name type="synonym">Laccaria laccata var. bicolor</name>
    <dbReference type="NCBI Taxonomy" id="486041"/>
    <lineage>
        <taxon>Eukaryota</taxon>
        <taxon>Fungi</taxon>
        <taxon>Dikarya</taxon>
        <taxon>Basidiomycota</taxon>
        <taxon>Agaricomycotina</taxon>
        <taxon>Agaricomycetes</taxon>
        <taxon>Agaricomycetidae</taxon>
        <taxon>Agaricales</taxon>
        <taxon>Agaricineae</taxon>
        <taxon>Hydnangiaceae</taxon>
        <taxon>Laccaria</taxon>
    </lineage>
</organism>
<evidence type="ECO:0000313" key="2">
    <source>
        <dbReference type="EMBL" id="EDR13331.1"/>
    </source>
</evidence>
<dbReference type="AlphaFoldDB" id="B0CVH1"/>
<proteinExistence type="predicted"/>
<dbReference type="RefSeq" id="XP_001875829.1">
    <property type="nucleotide sequence ID" value="XM_001875794.1"/>
</dbReference>
<protein>
    <submittedName>
        <fullName evidence="2">Predicted protein</fullName>
    </submittedName>
</protein>
<dbReference type="OrthoDB" id="3141012at2759"/>
<name>B0CVH1_LACBS</name>
<reference evidence="2 3" key="1">
    <citation type="journal article" date="2008" name="Nature">
        <title>The genome of Laccaria bicolor provides insights into mycorrhizal symbiosis.</title>
        <authorList>
            <person name="Martin F."/>
            <person name="Aerts A."/>
            <person name="Ahren D."/>
            <person name="Brun A."/>
            <person name="Danchin E.G.J."/>
            <person name="Duchaussoy F."/>
            <person name="Gibon J."/>
            <person name="Kohler A."/>
            <person name="Lindquist E."/>
            <person name="Pereda V."/>
            <person name="Salamov A."/>
            <person name="Shapiro H.J."/>
            <person name="Wuyts J."/>
            <person name="Blaudez D."/>
            <person name="Buee M."/>
            <person name="Brokstein P."/>
            <person name="Canbaeck B."/>
            <person name="Cohen D."/>
            <person name="Courty P.E."/>
            <person name="Coutinho P.M."/>
            <person name="Delaruelle C."/>
            <person name="Detter J.C."/>
            <person name="Deveau A."/>
            <person name="DiFazio S."/>
            <person name="Duplessis S."/>
            <person name="Fraissinet-Tachet L."/>
            <person name="Lucic E."/>
            <person name="Frey-Klett P."/>
            <person name="Fourrey C."/>
            <person name="Feussner I."/>
            <person name="Gay G."/>
            <person name="Grimwood J."/>
            <person name="Hoegger P.J."/>
            <person name="Jain P."/>
            <person name="Kilaru S."/>
            <person name="Labbe J."/>
            <person name="Lin Y.C."/>
            <person name="Legue V."/>
            <person name="Le Tacon F."/>
            <person name="Marmeisse R."/>
            <person name="Melayah D."/>
            <person name="Montanini B."/>
            <person name="Muratet M."/>
            <person name="Nehls U."/>
            <person name="Niculita-Hirzel H."/>
            <person name="Oudot-Le Secq M.P."/>
            <person name="Peter M."/>
            <person name="Quesneville H."/>
            <person name="Rajashekar B."/>
            <person name="Reich M."/>
            <person name="Rouhier N."/>
            <person name="Schmutz J."/>
            <person name="Yin T."/>
            <person name="Chalot M."/>
            <person name="Henrissat B."/>
            <person name="Kuees U."/>
            <person name="Lucas S."/>
            <person name="Van de Peer Y."/>
            <person name="Podila G.K."/>
            <person name="Polle A."/>
            <person name="Pukkila P.J."/>
            <person name="Richardson P.M."/>
            <person name="Rouze P."/>
            <person name="Sanders I.R."/>
            <person name="Stajich J.E."/>
            <person name="Tunlid A."/>
            <person name="Tuskan G."/>
            <person name="Grigoriev I.V."/>
        </authorList>
    </citation>
    <scope>NUCLEOTIDE SEQUENCE [LARGE SCALE GENOMIC DNA]</scope>
    <source>
        <strain evidence="3">S238N-H82 / ATCC MYA-4686</strain>
    </source>
</reference>
<dbReference type="GeneID" id="6071962"/>
<dbReference type="EMBL" id="DS547093">
    <property type="protein sequence ID" value="EDR13331.1"/>
    <property type="molecule type" value="Genomic_DNA"/>
</dbReference>
<accession>B0CVH1</accession>
<evidence type="ECO:0000256" key="1">
    <source>
        <dbReference type="SAM" id="MobiDB-lite"/>
    </source>
</evidence>
<evidence type="ECO:0000313" key="3">
    <source>
        <dbReference type="Proteomes" id="UP000001194"/>
    </source>
</evidence>